<feature type="transmembrane region" description="Helical" evidence="7">
    <location>
        <begin position="274"/>
        <end position="296"/>
    </location>
</feature>
<evidence type="ECO:0000256" key="7">
    <source>
        <dbReference type="SAM" id="Phobius"/>
    </source>
</evidence>
<gene>
    <name evidence="9" type="ORF">SAMN02745910_01585</name>
</gene>
<dbReference type="RefSeq" id="WP_061805187.1">
    <property type="nucleotide sequence ID" value="NZ_FOXX01000003.1"/>
</dbReference>
<dbReference type="EMBL" id="FOXX01000003">
    <property type="protein sequence ID" value="SFQ47983.1"/>
    <property type="molecule type" value="Genomic_DNA"/>
</dbReference>
<feature type="transmembrane region" description="Helical" evidence="7">
    <location>
        <begin position="41"/>
        <end position="59"/>
    </location>
</feature>
<feature type="transmembrane region" description="Helical" evidence="7">
    <location>
        <begin position="308"/>
        <end position="329"/>
    </location>
</feature>
<feature type="transmembrane region" description="Helical" evidence="7">
    <location>
        <begin position="213"/>
        <end position="232"/>
    </location>
</feature>
<accession>A0A1I5YUP0</accession>
<feature type="transmembrane region" description="Helical" evidence="7">
    <location>
        <begin position="127"/>
        <end position="146"/>
    </location>
</feature>
<comment type="caution">
    <text evidence="9">The sequence shown here is derived from an EMBL/GenBank/DDBJ whole genome shotgun (WGS) entry which is preliminary data.</text>
</comment>
<reference evidence="9 10" key="1">
    <citation type="submission" date="2016-10" db="EMBL/GenBank/DDBJ databases">
        <authorList>
            <person name="Varghese N."/>
            <person name="Submissions S."/>
        </authorList>
    </citation>
    <scope>NUCLEOTIDE SEQUENCE [LARGE SCALE GENOMIC DNA]</scope>
    <source>
        <strain evidence="9 10">DSM 13796</strain>
    </source>
</reference>
<feature type="transmembrane region" description="Helical" evidence="7">
    <location>
        <begin position="184"/>
        <end position="201"/>
    </location>
</feature>
<keyword evidence="6 7" id="KW-0472">Membrane</keyword>
<evidence type="ECO:0000313" key="10">
    <source>
        <dbReference type="Proteomes" id="UP000182762"/>
    </source>
</evidence>
<proteinExistence type="inferred from homology"/>
<evidence type="ECO:0000256" key="5">
    <source>
        <dbReference type="ARBA" id="ARBA00022989"/>
    </source>
</evidence>
<feature type="transmembrane region" description="Helical" evidence="7">
    <location>
        <begin position="12"/>
        <end position="35"/>
    </location>
</feature>
<feature type="transmembrane region" description="Helical" evidence="7">
    <location>
        <begin position="244"/>
        <end position="262"/>
    </location>
</feature>
<feature type="transmembrane region" description="Helical" evidence="7">
    <location>
        <begin position="153"/>
        <end position="172"/>
    </location>
</feature>
<evidence type="ECO:0000313" key="9">
    <source>
        <dbReference type="EMBL" id="SFQ47983.1"/>
    </source>
</evidence>
<evidence type="ECO:0000256" key="1">
    <source>
        <dbReference type="ARBA" id="ARBA00004651"/>
    </source>
</evidence>
<dbReference type="Proteomes" id="UP000182762">
    <property type="component" value="Unassembled WGS sequence"/>
</dbReference>
<sequence length="341" mass="39721">MERNEAIDYIKFFAILAVVIIHTFPIDGEVVLFILDNFARFAVPFFFTASGYLFGLKMLTTKYSWTYTFKYIFKLIKIYVCWFIFYALYDLFIIYEKGENVTKEISSYFEKLTLKNVFYYGEGTSAYQLWFLTALIWSTLIVYMFVKVKKLYMLLPISFFLYIAGLFGQSYALFYKVSVSTRDALFFGLFYTTLGCFFALHPGLSAPRPISSSIYRTFFFLFILLQATEAYVLRYVLHAPFGEYFLSTFFLTFCLFSFALSYPQYGKGSLLAKVGANALGIYVIHVFFIRILDFLLKMIGIESLEGHLLLNIVYTLFIFVFSYMTYAGLQKTKKAVNLKNS</sequence>
<feature type="domain" description="Acyltransferase 3" evidence="8">
    <location>
        <begin position="5"/>
        <end position="324"/>
    </location>
</feature>
<dbReference type="InterPro" id="IPR002656">
    <property type="entry name" value="Acyl_transf_3_dom"/>
</dbReference>
<dbReference type="PANTHER" id="PTHR40074">
    <property type="entry name" value="O-ACETYLTRANSFERASE WECH"/>
    <property type="match status" value="1"/>
</dbReference>
<keyword evidence="10" id="KW-1185">Reference proteome</keyword>
<evidence type="ECO:0000256" key="2">
    <source>
        <dbReference type="ARBA" id="ARBA00007400"/>
    </source>
</evidence>
<name>A0A1I5YUP0_9BACI</name>
<comment type="subcellular location">
    <subcellularLocation>
        <location evidence="1">Cell membrane</location>
        <topology evidence="1">Multi-pass membrane protein</topology>
    </subcellularLocation>
</comment>
<protein>
    <submittedName>
        <fullName evidence="9">Surface polysaccharide O-acyltransferase, integral membrane enzyme</fullName>
    </submittedName>
</protein>
<feature type="transmembrane region" description="Helical" evidence="7">
    <location>
        <begin position="71"/>
        <end position="89"/>
    </location>
</feature>
<dbReference type="PANTHER" id="PTHR40074:SF2">
    <property type="entry name" value="O-ACETYLTRANSFERASE WECH"/>
    <property type="match status" value="1"/>
</dbReference>
<keyword evidence="3" id="KW-1003">Cell membrane</keyword>
<comment type="similarity">
    <text evidence="2">Belongs to the acyltransferase 3 family.</text>
</comment>
<organism evidence="9 10">
    <name type="scientific">Priestia endophytica DSM 13796</name>
    <dbReference type="NCBI Taxonomy" id="1121089"/>
    <lineage>
        <taxon>Bacteria</taxon>
        <taxon>Bacillati</taxon>
        <taxon>Bacillota</taxon>
        <taxon>Bacilli</taxon>
        <taxon>Bacillales</taxon>
        <taxon>Bacillaceae</taxon>
        <taxon>Priestia</taxon>
    </lineage>
</organism>
<evidence type="ECO:0000259" key="8">
    <source>
        <dbReference type="Pfam" id="PF01757"/>
    </source>
</evidence>
<keyword evidence="5 7" id="KW-1133">Transmembrane helix</keyword>
<keyword evidence="4 7" id="KW-0812">Transmembrane</keyword>
<evidence type="ECO:0000256" key="3">
    <source>
        <dbReference type="ARBA" id="ARBA00022475"/>
    </source>
</evidence>
<dbReference type="GeneID" id="93710285"/>
<evidence type="ECO:0000256" key="4">
    <source>
        <dbReference type="ARBA" id="ARBA00022692"/>
    </source>
</evidence>
<dbReference type="Pfam" id="PF01757">
    <property type="entry name" value="Acyl_transf_3"/>
    <property type="match status" value="1"/>
</dbReference>
<evidence type="ECO:0000256" key="6">
    <source>
        <dbReference type="ARBA" id="ARBA00023136"/>
    </source>
</evidence>